<dbReference type="Proteomes" id="UP000003240">
    <property type="component" value="Unassembled WGS sequence"/>
</dbReference>
<reference evidence="1 2" key="1">
    <citation type="journal article" date="2011" name="EMBO J.">
        <title>Structural diversity of bacterial flagellar motors.</title>
        <authorList>
            <person name="Chen S."/>
            <person name="Beeby M."/>
            <person name="Murphy G.E."/>
            <person name="Leadbetter J.R."/>
            <person name="Hendrixson D.R."/>
            <person name="Briegel A."/>
            <person name="Li Z."/>
            <person name="Shi J."/>
            <person name="Tocheva E.I."/>
            <person name="Muller A."/>
            <person name="Dobro M.J."/>
            <person name="Jensen G.J."/>
        </authorList>
    </citation>
    <scope>NUCLEOTIDE SEQUENCE [LARGE SCALE GENOMIC DNA]</scope>
    <source>
        <strain evidence="1 2">DSM 6540</strain>
    </source>
</reference>
<keyword evidence="2" id="KW-1185">Reference proteome</keyword>
<organism evidence="1 2">
    <name type="scientific">Acetonema longum DSM 6540</name>
    <dbReference type="NCBI Taxonomy" id="1009370"/>
    <lineage>
        <taxon>Bacteria</taxon>
        <taxon>Bacillati</taxon>
        <taxon>Bacillota</taxon>
        <taxon>Negativicutes</taxon>
        <taxon>Acetonemataceae</taxon>
        <taxon>Acetonema</taxon>
    </lineage>
</organism>
<protein>
    <submittedName>
        <fullName evidence="1">Uncharacterized protein</fullName>
    </submittedName>
</protein>
<dbReference type="AlphaFoldDB" id="F7NGV0"/>
<evidence type="ECO:0000313" key="2">
    <source>
        <dbReference type="Proteomes" id="UP000003240"/>
    </source>
</evidence>
<dbReference type="EMBL" id="AFGF01000050">
    <property type="protein sequence ID" value="EGO64681.1"/>
    <property type="molecule type" value="Genomic_DNA"/>
</dbReference>
<accession>F7NGV0</accession>
<sequence length="127" mass="15131">MDKTFEEDDNMKNRTYIPREKPSPFECPKEFCFFWCEKNSSFAPGLYTNLEEAMQAAKIVHESFCSCSFGICLRNPLRQGERDRYEPHEPNLDAAGLPHFYFISNPARLNQRKKKLYQQYFKDKEKQ</sequence>
<dbReference type="OrthoDB" id="2664569at2"/>
<comment type="caution">
    <text evidence="1">The sequence shown here is derived from an EMBL/GenBank/DDBJ whole genome shotgun (WGS) entry which is preliminary data.</text>
</comment>
<gene>
    <name evidence="1" type="ORF">ALO_06458</name>
</gene>
<proteinExistence type="predicted"/>
<name>F7NGV0_9FIRM</name>
<dbReference type="RefSeq" id="WP_004093969.1">
    <property type="nucleotide sequence ID" value="NZ_AFGF01000050.1"/>
</dbReference>
<dbReference type="eggNOG" id="ENOG502ZGX8">
    <property type="taxonomic scope" value="Bacteria"/>
</dbReference>
<dbReference type="STRING" id="1009370.ALO_06458"/>
<evidence type="ECO:0000313" key="1">
    <source>
        <dbReference type="EMBL" id="EGO64681.1"/>
    </source>
</evidence>